<name>A0A7J6L1U8_PERCH</name>
<dbReference type="Proteomes" id="UP000591131">
    <property type="component" value="Unassembled WGS sequence"/>
</dbReference>
<keyword evidence="2" id="KW-1185">Reference proteome</keyword>
<gene>
    <name evidence="1" type="ORF">FOL47_010702</name>
</gene>
<dbReference type="GO" id="GO:0006355">
    <property type="term" value="P:regulation of DNA-templated transcription"/>
    <property type="evidence" value="ECO:0007669"/>
    <property type="project" value="InterPro"/>
</dbReference>
<dbReference type="EMBL" id="JAAPAO010000850">
    <property type="protein sequence ID" value="KAF4653124.1"/>
    <property type="molecule type" value="Genomic_DNA"/>
</dbReference>
<dbReference type="Gene3D" id="2.30.31.10">
    <property type="entry name" value="Transcriptional Coactivator Pc4, Chain A"/>
    <property type="match status" value="1"/>
</dbReference>
<organism evidence="1 2">
    <name type="scientific">Perkinsus chesapeaki</name>
    <name type="common">Clam parasite</name>
    <name type="synonym">Perkinsus andrewsi</name>
    <dbReference type="NCBI Taxonomy" id="330153"/>
    <lineage>
        <taxon>Eukaryota</taxon>
        <taxon>Sar</taxon>
        <taxon>Alveolata</taxon>
        <taxon>Perkinsozoa</taxon>
        <taxon>Perkinsea</taxon>
        <taxon>Perkinsida</taxon>
        <taxon>Perkinsidae</taxon>
        <taxon>Perkinsus</taxon>
    </lineage>
</organism>
<comment type="caution">
    <text evidence="1">The sequence shown here is derived from an EMBL/GenBank/DDBJ whole genome shotgun (WGS) entry which is preliminary data.</text>
</comment>
<accession>A0A7J6L1U8</accession>
<dbReference type="OrthoDB" id="412599at2759"/>
<evidence type="ECO:0000313" key="1">
    <source>
        <dbReference type="EMBL" id="KAF4653124.1"/>
    </source>
</evidence>
<evidence type="ECO:0000313" key="2">
    <source>
        <dbReference type="Proteomes" id="UP000591131"/>
    </source>
</evidence>
<sequence>MDGLALSLSLRIMLRNCLQHLNEVSSAAAAASYGAVQPAPFTIFTEKAMVMLKPTPAVIQKINGELKVKTEGKLSWVFMNKAAPGQGKTYDKQSMLAITLNAAKAAEMLTLSPTTGGTIKPSAFSKTGAQSLTFTPVTVPYEGGDSEQTRQAVRIAATKTAQTITLDATPGELKAMQVLVESVSKWDNMINVIKSKVLPALYGWRLTPMDVDEGGPPPPSVDDFFA</sequence>
<protein>
    <submittedName>
        <fullName evidence="1">Uncharacterized protein</fullName>
    </submittedName>
</protein>
<reference evidence="1 2" key="1">
    <citation type="submission" date="2020-04" db="EMBL/GenBank/DDBJ databases">
        <title>Perkinsus chesapeaki whole genome sequence.</title>
        <authorList>
            <person name="Bogema D.R."/>
        </authorList>
    </citation>
    <scope>NUCLEOTIDE SEQUENCE [LARGE SCALE GENOMIC DNA]</scope>
    <source>
        <strain evidence="1">ATCC PRA-425</strain>
    </source>
</reference>
<dbReference type="InterPro" id="IPR009044">
    <property type="entry name" value="ssDNA-bd_transcriptional_reg"/>
</dbReference>
<dbReference type="AlphaFoldDB" id="A0A7J6L1U8"/>
<proteinExistence type="predicted"/>
<dbReference type="GO" id="GO:0003677">
    <property type="term" value="F:DNA binding"/>
    <property type="evidence" value="ECO:0007669"/>
    <property type="project" value="InterPro"/>
</dbReference>